<sequence length="109" mass="12826">MNPKELKELNESYQAIQIYLRVQQEEEKLFYGKQMNSPVFVTGLSLWKKVKKTVKENEGLTKNRRELLGVMNGDPIYGTRKILVDIELLFINPIVKMVQDEIKNWKGRN</sequence>
<evidence type="ECO:0000313" key="2">
    <source>
        <dbReference type="Proteomes" id="UP000177039"/>
    </source>
</evidence>
<evidence type="ECO:0000313" key="1">
    <source>
        <dbReference type="EMBL" id="OGD98742.1"/>
    </source>
</evidence>
<name>A0A1F5H3J3_9BACT</name>
<reference evidence="1 2" key="1">
    <citation type="journal article" date="2016" name="Nat. Commun.">
        <title>Thousands of microbial genomes shed light on interconnected biogeochemical processes in an aquifer system.</title>
        <authorList>
            <person name="Anantharaman K."/>
            <person name="Brown C.T."/>
            <person name="Hug L.A."/>
            <person name="Sharon I."/>
            <person name="Castelle C.J."/>
            <person name="Probst A.J."/>
            <person name="Thomas B.C."/>
            <person name="Singh A."/>
            <person name="Wilkins M.J."/>
            <person name="Karaoz U."/>
            <person name="Brodie E.L."/>
            <person name="Williams K.H."/>
            <person name="Hubbard S.S."/>
            <person name="Banfield J.F."/>
        </authorList>
    </citation>
    <scope>NUCLEOTIDE SEQUENCE [LARGE SCALE GENOMIC DNA]</scope>
</reference>
<dbReference type="EMBL" id="MFBT01000032">
    <property type="protein sequence ID" value="OGD98742.1"/>
    <property type="molecule type" value="Genomic_DNA"/>
</dbReference>
<proteinExistence type="predicted"/>
<accession>A0A1F5H3J3</accession>
<comment type="caution">
    <text evidence="1">The sequence shown here is derived from an EMBL/GenBank/DDBJ whole genome shotgun (WGS) entry which is preliminary data.</text>
</comment>
<dbReference type="Proteomes" id="UP000177039">
    <property type="component" value="Unassembled WGS sequence"/>
</dbReference>
<protein>
    <submittedName>
        <fullName evidence="1">Uncharacterized protein</fullName>
    </submittedName>
</protein>
<gene>
    <name evidence="1" type="ORF">A3B54_04845</name>
</gene>
<dbReference type="AlphaFoldDB" id="A0A1F5H3J3"/>
<organism evidence="1 2">
    <name type="scientific">Candidatus Curtissbacteria bacterium RIFCSPLOWO2_01_FULL_42_50</name>
    <dbReference type="NCBI Taxonomy" id="1797730"/>
    <lineage>
        <taxon>Bacteria</taxon>
        <taxon>Candidatus Curtissiibacteriota</taxon>
    </lineage>
</organism>